<feature type="region of interest" description="N-terminal hotdog fold" evidence="9">
    <location>
        <begin position="952"/>
        <end position="1088"/>
    </location>
</feature>
<comment type="caution">
    <text evidence="14">The sequence shown here is derived from an EMBL/GenBank/DDBJ whole genome shotgun (WGS) entry which is preliminary data.</text>
</comment>
<dbReference type="SUPFAM" id="SSF51445">
    <property type="entry name" value="(Trans)glycosidases"/>
    <property type="match status" value="1"/>
</dbReference>
<dbReference type="PROSITE" id="PS00012">
    <property type="entry name" value="PHOSPHOPANTETHEINE"/>
    <property type="match status" value="1"/>
</dbReference>
<dbReference type="SMART" id="SM00826">
    <property type="entry name" value="PKS_DH"/>
    <property type="match status" value="1"/>
</dbReference>
<dbReference type="InterPro" id="IPR038377">
    <property type="entry name" value="Na/Glc_symporter_sf"/>
</dbReference>
<dbReference type="InterPro" id="IPR049552">
    <property type="entry name" value="PKS_DH_N"/>
</dbReference>
<dbReference type="Pfam" id="PF00698">
    <property type="entry name" value="Acyl_transf_1"/>
    <property type="match status" value="1"/>
</dbReference>
<keyword evidence="11" id="KW-1133">Transmembrane helix</keyword>
<dbReference type="Gene3D" id="3.20.20.80">
    <property type="entry name" value="Glycosidases"/>
    <property type="match status" value="1"/>
</dbReference>
<keyword evidence="8" id="KW-0012">Acyltransferase</keyword>
<keyword evidence="11" id="KW-0812">Transmembrane</keyword>
<comment type="pathway">
    <text evidence="1">Secondary metabolite biosynthesis.</text>
</comment>
<feature type="domain" description="Ketosynthase family 3 (KS3)" evidence="12">
    <location>
        <begin position="7"/>
        <end position="432"/>
    </location>
</feature>
<dbReference type="Pfam" id="PF16862">
    <property type="entry name" value="Glyco_hydro_79C"/>
    <property type="match status" value="1"/>
</dbReference>
<keyword evidence="7" id="KW-0511">Multifunctional enzyme</keyword>
<dbReference type="InterPro" id="IPR016035">
    <property type="entry name" value="Acyl_Trfase/lysoPLipase"/>
</dbReference>
<dbReference type="CDD" id="cd02440">
    <property type="entry name" value="AdoMet_MTases"/>
    <property type="match status" value="1"/>
</dbReference>
<dbReference type="Gene3D" id="3.40.50.150">
    <property type="entry name" value="Vaccinia Virus protein VP39"/>
    <property type="match status" value="1"/>
</dbReference>
<dbReference type="InterPro" id="IPR006162">
    <property type="entry name" value="Ppantetheine_attach_site"/>
</dbReference>
<evidence type="ECO:0000256" key="2">
    <source>
        <dbReference type="ARBA" id="ARBA00022450"/>
    </source>
</evidence>
<dbReference type="Pfam" id="PF00109">
    <property type="entry name" value="ketoacyl-synt"/>
    <property type="match status" value="1"/>
</dbReference>
<dbReference type="InterPro" id="IPR057326">
    <property type="entry name" value="KR_dom"/>
</dbReference>
<evidence type="ECO:0000256" key="7">
    <source>
        <dbReference type="ARBA" id="ARBA00023268"/>
    </source>
</evidence>
<dbReference type="SUPFAM" id="SSF51735">
    <property type="entry name" value="NAD(P)-binding Rossmann-fold domains"/>
    <property type="match status" value="2"/>
</dbReference>
<dbReference type="Pfam" id="PF23114">
    <property type="entry name" value="NAD-bd_HRPKS_sdrA"/>
    <property type="match status" value="1"/>
</dbReference>
<dbReference type="SMART" id="SM00827">
    <property type="entry name" value="PKS_AT"/>
    <property type="match status" value="1"/>
</dbReference>
<dbReference type="SUPFAM" id="SSF53901">
    <property type="entry name" value="Thiolase-like"/>
    <property type="match status" value="1"/>
</dbReference>
<dbReference type="InterPro" id="IPR020807">
    <property type="entry name" value="PKS_DH"/>
</dbReference>
<name>A0A365N440_GIBIN</name>
<dbReference type="Pfam" id="PF02801">
    <property type="entry name" value="Ketoacyl-synt_C"/>
    <property type="match status" value="1"/>
</dbReference>
<dbReference type="Pfam" id="PF08242">
    <property type="entry name" value="Methyltransf_12"/>
    <property type="match status" value="1"/>
</dbReference>
<dbReference type="PROSITE" id="PS52019">
    <property type="entry name" value="PKS_MFAS_DH"/>
    <property type="match status" value="1"/>
</dbReference>
<dbReference type="InterPro" id="IPR017853">
    <property type="entry name" value="GH"/>
</dbReference>
<dbReference type="InterPro" id="IPR016039">
    <property type="entry name" value="Thiolase-like"/>
</dbReference>
<feature type="transmembrane region" description="Helical" evidence="11">
    <location>
        <begin position="2302"/>
        <end position="2323"/>
    </location>
</feature>
<dbReference type="Pfam" id="PF14765">
    <property type="entry name" value="PS-DH"/>
    <property type="match status" value="1"/>
</dbReference>
<dbReference type="GO" id="GO:0006633">
    <property type="term" value="P:fatty acid biosynthetic process"/>
    <property type="evidence" value="ECO:0007669"/>
    <property type="project" value="InterPro"/>
</dbReference>
<feature type="region of interest" description="Disordered" evidence="10">
    <location>
        <begin position="2833"/>
        <end position="2860"/>
    </location>
</feature>
<feature type="transmembrane region" description="Helical" evidence="11">
    <location>
        <begin position="2231"/>
        <end position="2251"/>
    </location>
</feature>
<dbReference type="InterPro" id="IPR014030">
    <property type="entry name" value="Ketoacyl_synth_N"/>
</dbReference>
<evidence type="ECO:0000256" key="5">
    <source>
        <dbReference type="ARBA" id="ARBA00022857"/>
    </source>
</evidence>
<dbReference type="SMART" id="SM00823">
    <property type="entry name" value="PKS_PP"/>
    <property type="match status" value="1"/>
</dbReference>
<dbReference type="Gene3D" id="3.40.47.10">
    <property type="match status" value="1"/>
</dbReference>
<gene>
    <name evidence="14" type="ORF">FPRO05_12655</name>
</gene>
<dbReference type="InterPro" id="IPR013780">
    <property type="entry name" value="Glyco_hydro_b"/>
</dbReference>
<dbReference type="InterPro" id="IPR016036">
    <property type="entry name" value="Malonyl_transacylase_ACP-bd"/>
</dbReference>
<dbReference type="CDD" id="cd05274">
    <property type="entry name" value="KR_FAS_SDR_x"/>
    <property type="match status" value="1"/>
</dbReference>
<dbReference type="InterPro" id="IPR020806">
    <property type="entry name" value="PKS_PP-bd"/>
</dbReference>
<evidence type="ECO:0000256" key="11">
    <source>
        <dbReference type="SAM" id="Phobius"/>
    </source>
</evidence>
<evidence type="ECO:0000256" key="6">
    <source>
        <dbReference type="ARBA" id="ARBA00023002"/>
    </source>
</evidence>
<comment type="caution">
    <text evidence="9">Lacks conserved residue(s) required for the propagation of feature annotation.</text>
</comment>
<dbReference type="SMART" id="SM00822">
    <property type="entry name" value="PKS_KR"/>
    <property type="match status" value="1"/>
</dbReference>
<keyword evidence="4" id="KW-0808">Transferase</keyword>
<dbReference type="InterPro" id="IPR056501">
    <property type="entry name" value="NAD-bd_HRPKS_sdrA"/>
</dbReference>
<feature type="region of interest" description="C-terminal hotdog fold" evidence="9">
    <location>
        <begin position="1098"/>
        <end position="1255"/>
    </location>
</feature>
<dbReference type="CDD" id="cd00833">
    <property type="entry name" value="PKS"/>
    <property type="match status" value="1"/>
</dbReference>
<proteinExistence type="predicted"/>
<dbReference type="InterPro" id="IPR049900">
    <property type="entry name" value="PKS_mFAS_DH"/>
</dbReference>
<dbReference type="InterPro" id="IPR020841">
    <property type="entry name" value="PKS_Beta-ketoAc_synthase_dom"/>
</dbReference>
<dbReference type="InterPro" id="IPR014031">
    <property type="entry name" value="Ketoacyl_synth_C"/>
</dbReference>
<dbReference type="Proteomes" id="UP000251714">
    <property type="component" value="Unassembled WGS sequence"/>
</dbReference>
<protein>
    <submittedName>
        <fullName evidence="14">Polyketide synthase-3</fullName>
    </submittedName>
</protein>
<dbReference type="Pfam" id="PF21089">
    <property type="entry name" value="PKS_DH_N"/>
    <property type="match status" value="1"/>
</dbReference>
<evidence type="ECO:0000256" key="10">
    <source>
        <dbReference type="SAM" id="MobiDB-lite"/>
    </source>
</evidence>
<dbReference type="Gene3D" id="3.30.70.3290">
    <property type="match status" value="1"/>
</dbReference>
<feature type="transmembrane region" description="Helical" evidence="11">
    <location>
        <begin position="2206"/>
        <end position="2225"/>
    </location>
</feature>
<dbReference type="InterPro" id="IPR013968">
    <property type="entry name" value="PKS_KR"/>
</dbReference>
<evidence type="ECO:0000256" key="8">
    <source>
        <dbReference type="ARBA" id="ARBA00023315"/>
    </source>
</evidence>
<evidence type="ECO:0000259" key="12">
    <source>
        <dbReference type="PROSITE" id="PS52004"/>
    </source>
</evidence>
<dbReference type="InterPro" id="IPR050091">
    <property type="entry name" value="PKS_NRPS_Biosynth_Enz"/>
</dbReference>
<dbReference type="GO" id="GO:0016491">
    <property type="term" value="F:oxidoreductase activity"/>
    <property type="evidence" value="ECO:0007669"/>
    <property type="project" value="UniProtKB-KW"/>
</dbReference>
<dbReference type="GO" id="GO:0031177">
    <property type="term" value="F:phosphopantetheine binding"/>
    <property type="evidence" value="ECO:0007669"/>
    <property type="project" value="InterPro"/>
</dbReference>
<dbReference type="Gene3D" id="3.10.129.110">
    <property type="entry name" value="Polyketide synthase dehydratase"/>
    <property type="match status" value="1"/>
</dbReference>
<dbReference type="InterPro" id="IPR031728">
    <property type="entry name" value="GlcAase_C"/>
</dbReference>
<dbReference type="InterPro" id="IPR001227">
    <property type="entry name" value="Ac_transferase_dom_sf"/>
</dbReference>
<dbReference type="PANTHER" id="PTHR43775">
    <property type="entry name" value="FATTY ACID SYNTHASE"/>
    <property type="match status" value="1"/>
</dbReference>
<dbReference type="SUPFAM" id="SSF52151">
    <property type="entry name" value="FabD/lysophospholipase-like"/>
    <property type="match status" value="1"/>
</dbReference>
<dbReference type="GO" id="GO:0004315">
    <property type="term" value="F:3-oxoacyl-[acyl-carrier-protein] synthase activity"/>
    <property type="evidence" value="ECO:0007669"/>
    <property type="project" value="InterPro"/>
</dbReference>
<evidence type="ECO:0000259" key="13">
    <source>
        <dbReference type="PROSITE" id="PS52019"/>
    </source>
</evidence>
<dbReference type="Gene3D" id="1.20.1730.10">
    <property type="entry name" value="Sodium/glucose cotransporter"/>
    <property type="match status" value="1"/>
</dbReference>
<dbReference type="InterPro" id="IPR013217">
    <property type="entry name" value="Methyltransf_12"/>
</dbReference>
<reference evidence="14 15" key="1">
    <citation type="submission" date="2017-12" db="EMBL/GenBank/DDBJ databases">
        <title>Genome sequence of the mycotoxigenic crop pathogen Fusarium proliferatum, strain ITEM 2341 from Date Palm.</title>
        <authorList>
            <person name="Almiman B.F."/>
            <person name="Shittu T.A."/>
            <person name="Muthumeenakshi S."/>
            <person name="Baroncelli R."/>
            <person name="Sreenivasaprasada S."/>
        </authorList>
    </citation>
    <scope>NUCLEOTIDE SEQUENCE [LARGE SCALE GENOMIC DNA]</scope>
    <source>
        <strain evidence="14 15">ITEM 2341</strain>
    </source>
</reference>
<evidence type="ECO:0000313" key="14">
    <source>
        <dbReference type="EMBL" id="RBA15581.1"/>
    </source>
</evidence>
<dbReference type="InterPro" id="IPR042104">
    <property type="entry name" value="PKS_dehydratase_sf"/>
</dbReference>
<dbReference type="Gene3D" id="3.40.366.10">
    <property type="entry name" value="Malonyl-Coenzyme A Acyl Carrier Protein, domain 2"/>
    <property type="match status" value="1"/>
</dbReference>
<keyword evidence="6" id="KW-0560">Oxidoreductase</keyword>
<keyword evidence="3" id="KW-0597">Phosphoprotein</keyword>
<accession>A0A365N440</accession>
<dbReference type="EMBL" id="PKMI01000022">
    <property type="protein sequence ID" value="RBA15581.1"/>
    <property type="molecule type" value="Genomic_DNA"/>
</dbReference>
<dbReference type="Gene3D" id="3.40.50.720">
    <property type="entry name" value="NAD(P)-binding Rossmann-like Domain"/>
    <property type="match status" value="1"/>
</dbReference>
<dbReference type="SMART" id="SM00825">
    <property type="entry name" value="PKS_KS"/>
    <property type="match status" value="1"/>
</dbReference>
<dbReference type="Pfam" id="PF22621">
    <property type="entry name" value="CurL-like_PKS_C"/>
    <property type="match status" value="1"/>
</dbReference>
<dbReference type="InterPro" id="IPR018201">
    <property type="entry name" value="Ketoacyl_synth_AS"/>
</dbReference>
<evidence type="ECO:0000256" key="9">
    <source>
        <dbReference type="PROSITE-ProRule" id="PRU01363"/>
    </source>
</evidence>
<keyword evidence="11" id="KW-0472">Membrane</keyword>
<dbReference type="SUPFAM" id="SSF47336">
    <property type="entry name" value="ACP-like"/>
    <property type="match status" value="1"/>
</dbReference>
<evidence type="ECO:0000256" key="4">
    <source>
        <dbReference type="ARBA" id="ARBA00022679"/>
    </source>
</evidence>
<dbReference type="GO" id="GO:0004312">
    <property type="term" value="F:fatty acid synthase activity"/>
    <property type="evidence" value="ECO:0007669"/>
    <property type="project" value="TreeGrafter"/>
</dbReference>
<sequence length="2894" mass="315121">MIMDTQTMPIAIIGIGCRFPGQADMPEKLWDLCAAARNTWSPWPKERLNEKSFTHPQPEHLGTFHSEGGHFLDEDPGRWDASFFNFTADMAKAMDPQIRLLLETTFEAFQTAGLTLERIAGSETAVFAGSMFRDYHDIVMSDPDNLPRYHVTGNAAAFTANRLSHFFDLRGPSVSVDTACSTTMAALHLACQSLRSGESCMAVVGGANLILHPGSSMSLSNLGLTGKSGRSYSFDKQAEGYGRGEGIASIILKPLVNALADGDPVRAVIRETGMNQDGKTPTITTPSSEAQQRLIYSCYARAGLDPGDTIYVEAHGTGTSAGDGVELRVLGNTLGCKRSHETPLYVGSVKANFGHTESTSGLAAIIKVVMMLEHGQIPPQALFTQGNPHIDFAGLNIKIPTELMLWPDGCMRRASINNFGAGGTNTHVIIEDARYLLQGSYDVSLTSQSSASSLGTAWSLEPVGAIARGSEVPEEPLTETETKPQPRRQVFILSARNESGLEETVHKLVDLLDNTSHRSLSLSNLAYTLNERRTHFSWRMAIGASSQAELLNVITDGRPLMKPVKALTASPLRLGFVFTGQGAQWHAMGRELFAVYPVYTNALQDAERCLQNLGAEWNLIGKYSLPLALVLLLGSWGIVPSAATGHSSGEIAAAFAAGGLQFHEAITIAYIRGKLTHNLVQTGLARGKMMAVAVSKVKAAEYIAKTGTETAVVVACVNSPSSVTLSGDAEALDKIEILAQDDNVLSRLLRVPAAYHSPEMETIAEDYLVGLATHLQGATDHSFKANFSSPVTGGLVSDVSSIREPSHWVRNMTQPVQFDDCLRAMIFGGSTPGSASAPKVDVLVEIGPHGTLQSPIHQILESMGQRRLKEHVITCLRRGEDAVKTMQDLAVFVYCRGGHVDLAQVNNPDALGNPTGRTVVHNAPLYPWDNEIQYWGTPTAINDYMQRPHVRHDILGARIEGISGETAVWCNKLRLADLPWVQHHVVQSEILFPAAGLIAMVTEAMRQLDGKATYAYEVRKVDLAVAVVIPKTQEPIEIQLVIRSPFGQSPNGDEALAEKEFAFYSHTAGSSSWTLHCRGKVGRSIQQPEAMGVQDSLSLLPMDVKRFYKFVEQTGPRLGPRFQNISRLAAGDFMAEGTITVPDILAIAPSPGASTYMLHLLILETCIHAAWAALSGTAKRNMGISVPRTIQHLFISPYIPSLAGTKLGLTVNVVREDAGGFAVCVSAFDCNDPDRLPLIQIDGLTIVRIADAVAPVPGDELMLLETVWAPSLDLLSPGDLRLHTRATAPAAEQETFRELLQATYNVIHDHLSWLTPDVEAGLEWYQKKYVSWMRAQDAAFYAAHAVPNNGDRRELYARVEASCVDGRLLAIVSKHLQSFLRREANPREVLMRDGFLSEYYAHMIKMNRCLGHVKAYMHLFAHTYPGSRVLEIGAGVGSCTEPALQGLMAEQQPGDRASHYTFTDISAGFFEPAARRFAAYADYMTFQKLNIERDPVAQGLIPGAYDLVLSCNCLHATRSLVQTLKYARTLLRPGGKLVLVETTTPHVDQSLAFGLFPGWWLSEEPERADSPLVSAAEWGRYLAAAGFGGLDVVLGDAGEDGDSTYSVMIATAVEETVASISGPRKTIDFAPFPPGIDVPTQDFKSLQAALDSSMGSDLCYFDAAVSSRTKESTVVILSTGISTLSDLTTDQFDNLKALTLSASKVLWVSRGVAIDTPNPWAALCIGLLRTLRLEYGHNRYVSLDLDPAQDIWHADSVKAICAVLRLMEDDRICEYEFAVRKGEVLVPRLRRYAMQNKVEARMASGERGLGVTTTPAFSLNAGGAYLVVGGLTGIGREVVRWLAREGARYVIAISRRGPTDQPQQTQALAAELETRGCKLIPYACDIADSADLARFLDLARVMLPIRGVINAALALADAAWADMTLQQWKVPLAAKYSGSCNLHAAFAAEELDFFISLSSVTGVVGSHGQANYTAVSTFQDAQARWRVAATQKLPGVSIALGGVLGAGYIQQTAGVAERAARAGWRLHDIREVLWLIELAIRCPRAGQVIAGISQWTVDATAGQQTGASSSSLPAWRRERRFSALPVQNQGNNPAAIDRDEDMDDSVSLGERLLAAESDEARLTMLVDALRHRLADMFVLAPSAIDMAQPLAALGVDSLVAVELRNWLAASGLRYNADTVSIASVYIYDTYKGYFNNKASGKQLVRMSHFAVAIWSLLMAVIATGISRTAMSVNYIVTCIGIFCACAVFPFYATLLMKKQSKHAVIWAPILGSITSLTSWLGSAHTLHGEVTISSTSQVLPLLIGKVVSVLSGIIFSVAITYAFEEQALAETLSPEMDALLKRGTRKTILATIIFFAITFIWAWGTALVITFLPLWQSRPTLLLFLRTCFGFETIAAQEDMSIDREMTEHGVQGLNGLRSSVLAAPHYAVPDAQPGSAVGINPAPVGASFEFFMWPSYMTNISLTLPCIDHFNMLYNRKIPIRIGGTTQDRATYDPAFKGYVSYSVNDPLEAPMSLTYGPKFFDLIRKFGSETILGFNRGLNNRTNTFAAVLKAKEKVAKYLWAIELGNEPDLYWKYWEYPVAEAPWNETQEGSNAADWAQDFINHWKSPLPILAGGGYAIPFAIEPDWPNLPYLIEHSYNKTVKEATKVYNGHLYAFSNASADDLGPEMKHQRVVQDLNLLPISSAKAAGRPYILGETGFHGLDYEMDSTFGSAIQTTDKTLRALTLGIQRLFYHQGTINQAFFNWWWSDHVNAPFYGAYFGALAVAGGDSIVASDDGTDPYAQYIVYKSGKAFKVVLINTDYYSGSGTRSETKFTLSGLRTNSVKALRMTGPSSETTVPITQTKSSPQPSIGGQSFSNKNCELSGKQNTEKFSVKKGKLEVTLKASEALIVYL</sequence>
<evidence type="ECO:0000256" key="1">
    <source>
        <dbReference type="ARBA" id="ARBA00005179"/>
    </source>
</evidence>
<feature type="transmembrane region" description="Helical" evidence="11">
    <location>
        <begin position="2348"/>
        <end position="2375"/>
    </location>
</feature>
<keyword evidence="2" id="KW-0596">Phosphopantetheine</keyword>
<dbReference type="InterPro" id="IPR036736">
    <property type="entry name" value="ACP-like_sf"/>
</dbReference>
<dbReference type="InterPro" id="IPR014043">
    <property type="entry name" value="Acyl_transferase_dom"/>
</dbReference>
<dbReference type="PROSITE" id="PS52004">
    <property type="entry name" value="KS3_2"/>
    <property type="match status" value="1"/>
</dbReference>
<organism evidence="14 15">
    <name type="scientific">Gibberella intermedia</name>
    <name type="common">Bulb rot disease fungus</name>
    <name type="synonym">Fusarium proliferatum</name>
    <dbReference type="NCBI Taxonomy" id="948311"/>
    <lineage>
        <taxon>Eukaryota</taxon>
        <taxon>Fungi</taxon>
        <taxon>Dikarya</taxon>
        <taxon>Ascomycota</taxon>
        <taxon>Pezizomycotina</taxon>
        <taxon>Sordariomycetes</taxon>
        <taxon>Hypocreomycetidae</taxon>
        <taxon>Hypocreales</taxon>
        <taxon>Nectriaceae</taxon>
        <taxon>Fusarium</taxon>
        <taxon>Fusarium fujikuroi species complex</taxon>
    </lineage>
</organism>
<dbReference type="InterPro" id="IPR036291">
    <property type="entry name" value="NAD(P)-bd_dom_sf"/>
</dbReference>
<keyword evidence="5" id="KW-0521">NADP</keyword>
<evidence type="ECO:0000256" key="3">
    <source>
        <dbReference type="ARBA" id="ARBA00022553"/>
    </source>
</evidence>
<dbReference type="Gene3D" id="2.60.40.1180">
    <property type="entry name" value="Golgi alpha-mannosidase II"/>
    <property type="match status" value="1"/>
</dbReference>
<dbReference type="InterPro" id="IPR029063">
    <property type="entry name" value="SAM-dependent_MTases_sf"/>
</dbReference>
<dbReference type="Pfam" id="PF08659">
    <property type="entry name" value="KR"/>
    <property type="match status" value="1"/>
</dbReference>
<evidence type="ECO:0000313" key="15">
    <source>
        <dbReference type="Proteomes" id="UP000251714"/>
    </source>
</evidence>
<dbReference type="PANTHER" id="PTHR43775:SF29">
    <property type="entry name" value="ASPERFURANONE POLYKETIDE SYNTHASE AFOG-RELATED"/>
    <property type="match status" value="1"/>
</dbReference>
<dbReference type="SUPFAM" id="SSF55048">
    <property type="entry name" value="Probable ACP-binding domain of malonyl-CoA ACP transacylase"/>
    <property type="match status" value="1"/>
</dbReference>
<feature type="domain" description="PKS/mFAS DH" evidence="13">
    <location>
        <begin position="952"/>
        <end position="1255"/>
    </location>
</feature>
<dbReference type="SUPFAM" id="SSF53335">
    <property type="entry name" value="S-adenosyl-L-methionine-dependent methyltransferases"/>
    <property type="match status" value="1"/>
</dbReference>
<dbReference type="InterPro" id="IPR049551">
    <property type="entry name" value="PKS_DH_C"/>
</dbReference>
<dbReference type="GO" id="GO:0044550">
    <property type="term" value="P:secondary metabolite biosynthetic process"/>
    <property type="evidence" value="ECO:0007669"/>
    <property type="project" value="TreeGrafter"/>
</dbReference>
<dbReference type="PROSITE" id="PS00606">
    <property type="entry name" value="KS3_1"/>
    <property type="match status" value="1"/>
</dbReference>